<dbReference type="GO" id="GO:0016746">
    <property type="term" value="F:acyltransferase activity"/>
    <property type="evidence" value="ECO:0007669"/>
    <property type="project" value="UniProtKB-KW"/>
</dbReference>
<evidence type="ECO:0000256" key="3">
    <source>
        <dbReference type="ARBA" id="ARBA00022989"/>
    </source>
</evidence>
<comment type="caution">
    <text evidence="7">The sequence shown here is derived from an EMBL/GenBank/DDBJ whole genome shotgun (WGS) entry which is preliminary data.</text>
</comment>
<gene>
    <name evidence="7" type="ORF">FE257_003670</name>
</gene>
<sequence length="248" mass="27262">MPGPGDIVAASFTSPIDAIYLGFIFDPIFTASYPNSRKVEHISFLQAILRAFASPRVYPPATAHLVDLATLVQQYPDRTIATFPECTTTNARAILPLSRCLLSAPSNTKIFPVSLRYTSADIVTPLPGRYVRFLWALVSEWKHLARVRVAEPVTSGKISADGSGSSGATRRATYDTNYLDTFDAAQGGDSSSASDDGTITASETALLNHVADALARLGRVRRVGLGVREKEDFVRMWTRNKRPWLWWL</sequence>
<evidence type="ECO:0000256" key="5">
    <source>
        <dbReference type="ARBA" id="ARBA00023136"/>
    </source>
</evidence>
<evidence type="ECO:0000313" key="8">
    <source>
        <dbReference type="Proteomes" id="UP001194746"/>
    </source>
</evidence>
<dbReference type="PANTHER" id="PTHR23063">
    <property type="entry name" value="PHOSPHOLIPID ACYLTRANSFERASE"/>
    <property type="match status" value="1"/>
</dbReference>
<keyword evidence="6" id="KW-0012">Acyltransferase</keyword>
<reference evidence="7" key="1">
    <citation type="journal article" date="2019" name="Beilstein J. Org. Chem.">
        <title>Nanangenines: drimane sesquiterpenoids as the dominant metabolite cohort of a novel Australian fungus, Aspergillus nanangensis.</title>
        <authorList>
            <person name="Lacey H.J."/>
            <person name="Gilchrist C.L.M."/>
            <person name="Crombie A."/>
            <person name="Kalaitzis J.A."/>
            <person name="Vuong D."/>
            <person name="Rutledge P.J."/>
            <person name="Turner P."/>
            <person name="Pitt J.I."/>
            <person name="Lacey E."/>
            <person name="Chooi Y.H."/>
            <person name="Piggott A.M."/>
        </authorList>
    </citation>
    <scope>NUCLEOTIDE SEQUENCE</scope>
    <source>
        <strain evidence="7">MST-FP2251</strain>
    </source>
</reference>
<keyword evidence="1" id="KW-0808">Transferase</keyword>
<evidence type="ECO:0000256" key="1">
    <source>
        <dbReference type="ARBA" id="ARBA00022679"/>
    </source>
</evidence>
<evidence type="ECO:0000256" key="6">
    <source>
        <dbReference type="ARBA" id="ARBA00023315"/>
    </source>
</evidence>
<keyword evidence="3" id="KW-1133">Transmembrane helix</keyword>
<keyword evidence="8" id="KW-1185">Reference proteome</keyword>
<dbReference type="Proteomes" id="UP001194746">
    <property type="component" value="Unassembled WGS sequence"/>
</dbReference>
<dbReference type="AlphaFoldDB" id="A0AAD4GXK2"/>
<dbReference type="PANTHER" id="PTHR23063:SF60">
    <property type="entry name" value="LYSOPHOSPHATIDIC ACID:OLEOYL-COA ACYLTRANSFERASE 1"/>
    <property type="match status" value="1"/>
</dbReference>
<protein>
    <submittedName>
        <fullName evidence="7">Uncharacterized protein</fullName>
    </submittedName>
</protein>
<name>A0AAD4GXK2_ASPNN</name>
<keyword evidence="4" id="KW-0443">Lipid metabolism</keyword>
<dbReference type="GO" id="GO:0006629">
    <property type="term" value="P:lipid metabolic process"/>
    <property type="evidence" value="ECO:0007669"/>
    <property type="project" value="UniProtKB-KW"/>
</dbReference>
<evidence type="ECO:0000256" key="2">
    <source>
        <dbReference type="ARBA" id="ARBA00022692"/>
    </source>
</evidence>
<organism evidence="7 8">
    <name type="scientific">Aspergillus nanangensis</name>
    <dbReference type="NCBI Taxonomy" id="2582783"/>
    <lineage>
        <taxon>Eukaryota</taxon>
        <taxon>Fungi</taxon>
        <taxon>Dikarya</taxon>
        <taxon>Ascomycota</taxon>
        <taxon>Pezizomycotina</taxon>
        <taxon>Eurotiomycetes</taxon>
        <taxon>Eurotiomycetidae</taxon>
        <taxon>Eurotiales</taxon>
        <taxon>Aspergillaceae</taxon>
        <taxon>Aspergillus</taxon>
        <taxon>Aspergillus subgen. Circumdati</taxon>
    </lineage>
</organism>
<accession>A0AAD4GXK2</accession>
<proteinExistence type="predicted"/>
<keyword evidence="2" id="KW-0812">Transmembrane</keyword>
<evidence type="ECO:0000313" key="7">
    <source>
        <dbReference type="EMBL" id="KAF9891658.1"/>
    </source>
</evidence>
<keyword evidence="5" id="KW-0472">Membrane</keyword>
<dbReference type="EMBL" id="VCAU01000017">
    <property type="protein sequence ID" value="KAF9891658.1"/>
    <property type="molecule type" value="Genomic_DNA"/>
</dbReference>
<evidence type="ECO:0000256" key="4">
    <source>
        <dbReference type="ARBA" id="ARBA00023098"/>
    </source>
</evidence>
<reference evidence="7" key="2">
    <citation type="submission" date="2020-02" db="EMBL/GenBank/DDBJ databases">
        <authorList>
            <person name="Gilchrist C.L.M."/>
            <person name="Chooi Y.-H."/>
        </authorList>
    </citation>
    <scope>NUCLEOTIDE SEQUENCE</scope>
    <source>
        <strain evidence="7">MST-FP2251</strain>
    </source>
</reference>